<dbReference type="InterPro" id="IPR025916">
    <property type="entry name" value="YdjO"/>
</dbReference>
<protein>
    <recommendedName>
        <fullName evidence="3">Cold-shock protein</fullName>
    </recommendedName>
</protein>
<dbReference type="RefSeq" id="WP_053604705.1">
    <property type="nucleotide sequence ID" value="NZ_CP012600.1"/>
</dbReference>
<keyword evidence="2" id="KW-1185">Reference proteome</keyword>
<dbReference type="PATRIC" id="fig|1441095.3.peg.3485"/>
<dbReference type="Pfam" id="PF14169">
    <property type="entry name" value="YdjO"/>
    <property type="match status" value="1"/>
</dbReference>
<dbReference type="STRING" id="1441095.AM592_15805"/>
<evidence type="ECO:0008006" key="3">
    <source>
        <dbReference type="Google" id="ProtNLM"/>
    </source>
</evidence>
<dbReference type="EMBL" id="CP012600">
    <property type="protein sequence ID" value="ALC82888.1"/>
    <property type="molecule type" value="Genomic_DNA"/>
</dbReference>
<dbReference type="Proteomes" id="UP000067625">
    <property type="component" value="Chromosome"/>
</dbReference>
<gene>
    <name evidence="1" type="ORF">AM592_15805</name>
</gene>
<name>A0A0M4FZB5_9BACI</name>
<organism evidence="1 2">
    <name type="scientific">Bacillus gobiensis</name>
    <dbReference type="NCBI Taxonomy" id="1441095"/>
    <lineage>
        <taxon>Bacteria</taxon>
        <taxon>Bacillati</taxon>
        <taxon>Bacillota</taxon>
        <taxon>Bacilli</taxon>
        <taxon>Bacillales</taxon>
        <taxon>Bacillaceae</taxon>
        <taxon>Bacillus</taxon>
    </lineage>
</organism>
<reference evidence="1 2" key="2">
    <citation type="journal article" date="2016" name="Int. J. Syst. Evol. Microbiol.">
        <title>Bacillus gobiensis sp. nov., isolated from a soil sample.</title>
        <authorList>
            <person name="Liu B."/>
            <person name="Liu G.H."/>
            <person name="Cetin S."/>
            <person name="Schumann P."/>
            <person name="Pan Z.Z."/>
            <person name="Chen Q.Q."/>
        </authorList>
    </citation>
    <scope>NUCLEOTIDE SEQUENCE [LARGE SCALE GENOMIC DNA]</scope>
    <source>
        <strain evidence="1 2">FJAT-4402</strain>
    </source>
</reference>
<dbReference type="OrthoDB" id="1955171at2"/>
<accession>A0A0M4FZB5</accession>
<evidence type="ECO:0000313" key="1">
    <source>
        <dbReference type="EMBL" id="ALC82888.1"/>
    </source>
</evidence>
<sequence length="70" mass="7941">MAYYNKANQEPLPTDDINTWECSQENCNGWMRKNFTSSSQPSCPLCGNEMISGIRHITVLANGIMDKEKK</sequence>
<evidence type="ECO:0000313" key="2">
    <source>
        <dbReference type="Proteomes" id="UP000067625"/>
    </source>
</evidence>
<dbReference type="AlphaFoldDB" id="A0A0M4FZB5"/>
<reference evidence="2" key="1">
    <citation type="submission" date="2015-08" db="EMBL/GenBank/DDBJ databases">
        <title>Genome sequencing project for genomic taxonomy and phylogenomics of Bacillus-like bacteria.</title>
        <authorList>
            <person name="Liu B."/>
            <person name="Wang J."/>
            <person name="Zhu Y."/>
            <person name="Liu G."/>
            <person name="Chen Q."/>
            <person name="Chen Z."/>
            <person name="Lan J."/>
            <person name="Che J."/>
            <person name="Ge C."/>
            <person name="Shi H."/>
            <person name="Pan Z."/>
            <person name="Liu X."/>
        </authorList>
    </citation>
    <scope>NUCLEOTIDE SEQUENCE [LARGE SCALE GENOMIC DNA]</scope>
    <source>
        <strain evidence="2">FJAT-4402</strain>
    </source>
</reference>
<proteinExistence type="predicted"/>